<dbReference type="EMBL" id="JABBJJ010000216">
    <property type="protein sequence ID" value="NMO19975.1"/>
    <property type="molecule type" value="Genomic_DNA"/>
</dbReference>
<evidence type="ECO:0000313" key="2">
    <source>
        <dbReference type="EMBL" id="NMO19975.1"/>
    </source>
</evidence>
<feature type="compositionally biased region" description="Basic residues" evidence="1">
    <location>
        <begin position="75"/>
        <end position="88"/>
    </location>
</feature>
<feature type="non-terminal residue" evidence="2">
    <location>
        <position position="1"/>
    </location>
</feature>
<protein>
    <submittedName>
        <fullName evidence="2">Uncharacterized protein</fullName>
    </submittedName>
</protein>
<evidence type="ECO:0000256" key="1">
    <source>
        <dbReference type="SAM" id="MobiDB-lite"/>
    </source>
</evidence>
<feature type="compositionally biased region" description="Low complexity" evidence="1">
    <location>
        <begin position="63"/>
        <end position="74"/>
    </location>
</feature>
<dbReference type="AlphaFoldDB" id="A0A848LQ02"/>
<name>A0A848LQ02_9BACT</name>
<dbReference type="Proteomes" id="UP000518300">
    <property type="component" value="Unassembled WGS sequence"/>
</dbReference>
<evidence type="ECO:0000313" key="3">
    <source>
        <dbReference type="Proteomes" id="UP000518300"/>
    </source>
</evidence>
<reference evidence="2 3" key="1">
    <citation type="submission" date="2020-04" db="EMBL/GenBank/DDBJ databases">
        <title>Draft genome of Pyxidicoccus fallax type strain.</title>
        <authorList>
            <person name="Whitworth D.E."/>
        </authorList>
    </citation>
    <scope>NUCLEOTIDE SEQUENCE [LARGE SCALE GENOMIC DNA]</scope>
    <source>
        <strain evidence="2 3">DSM 14698</strain>
    </source>
</reference>
<keyword evidence="3" id="KW-1185">Reference proteome</keyword>
<proteinExistence type="predicted"/>
<comment type="caution">
    <text evidence="2">The sequence shown here is derived from an EMBL/GenBank/DDBJ whole genome shotgun (WGS) entry which is preliminary data.</text>
</comment>
<accession>A0A848LQ02</accession>
<sequence length="88" mass="9694">RQEGLQEGLQEGEKRALLEVLDARGLEVDAEARQRILECTRPAQLKSWLRRAVTAKSVQELFARAPAASRSTSRGAKKRGRAKGPRGA</sequence>
<gene>
    <name evidence="2" type="ORF">HG543_34705</name>
</gene>
<organism evidence="2 3">
    <name type="scientific">Pyxidicoccus fallax</name>
    <dbReference type="NCBI Taxonomy" id="394095"/>
    <lineage>
        <taxon>Bacteria</taxon>
        <taxon>Pseudomonadati</taxon>
        <taxon>Myxococcota</taxon>
        <taxon>Myxococcia</taxon>
        <taxon>Myxococcales</taxon>
        <taxon>Cystobacterineae</taxon>
        <taxon>Myxococcaceae</taxon>
        <taxon>Pyxidicoccus</taxon>
    </lineage>
</organism>
<feature type="region of interest" description="Disordered" evidence="1">
    <location>
        <begin position="63"/>
        <end position="88"/>
    </location>
</feature>